<keyword evidence="14" id="KW-0175">Coiled coil</keyword>
<keyword evidence="11 15" id="KW-1133">Transmembrane helix</keyword>
<feature type="transmembrane region" description="Helical" evidence="15">
    <location>
        <begin position="373"/>
        <end position="394"/>
    </location>
</feature>
<comment type="catalytic activity">
    <reaction evidence="1">
        <text>ATP + protein L-histidine = ADP + protein N-phospho-L-histidine.</text>
        <dbReference type="EC" id="2.7.13.3"/>
    </reaction>
</comment>
<feature type="transmembrane region" description="Helical" evidence="15">
    <location>
        <begin position="327"/>
        <end position="352"/>
    </location>
</feature>
<keyword evidence="10" id="KW-0067">ATP-binding</keyword>
<dbReference type="Pfam" id="PF00512">
    <property type="entry name" value="HisKA"/>
    <property type="match status" value="1"/>
</dbReference>
<dbReference type="InterPro" id="IPR003661">
    <property type="entry name" value="HisK_dim/P_dom"/>
</dbReference>
<dbReference type="SMART" id="SM00388">
    <property type="entry name" value="HisKA"/>
    <property type="match status" value="1"/>
</dbReference>
<proteinExistence type="predicted"/>
<dbReference type="SMART" id="SM00387">
    <property type="entry name" value="HATPase_c"/>
    <property type="match status" value="1"/>
</dbReference>
<dbReference type="PROSITE" id="PS50109">
    <property type="entry name" value="HIS_KIN"/>
    <property type="match status" value="1"/>
</dbReference>
<dbReference type="Gene3D" id="1.10.287.130">
    <property type="match status" value="1"/>
</dbReference>
<evidence type="ECO:0000256" key="2">
    <source>
        <dbReference type="ARBA" id="ARBA00004651"/>
    </source>
</evidence>
<evidence type="ECO:0000256" key="1">
    <source>
        <dbReference type="ARBA" id="ARBA00000085"/>
    </source>
</evidence>
<dbReference type="GO" id="GO:0016301">
    <property type="term" value="F:kinase activity"/>
    <property type="evidence" value="ECO:0007669"/>
    <property type="project" value="UniProtKB-KW"/>
</dbReference>
<dbReference type="Gene3D" id="3.30.565.10">
    <property type="entry name" value="Histidine kinase-like ATPase, C-terminal domain"/>
    <property type="match status" value="1"/>
</dbReference>
<evidence type="ECO:0000256" key="5">
    <source>
        <dbReference type="ARBA" id="ARBA00022553"/>
    </source>
</evidence>
<dbReference type="CDD" id="cd06174">
    <property type="entry name" value="MFS"/>
    <property type="match status" value="1"/>
</dbReference>
<keyword evidence="13 15" id="KW-0472">Membrane</keyword>
<evidence type="ECO:0000256" key="12">
    <source>
        <dbReference type="ARBA" id="ARBA00023012"/>
    </source>
</evidence>
<feature type="transmembrane region" description="Helical" evidence="15">
    <location>
        <begin position="296"/>
        <end position="321"/>
    </location>
</feature>
<name>A0ABV8UT71_9BACL</name>
<dbReference type="InterPro" id="IPR005467">
    <property type="entry name" value="His_kinase_dom"/>
</dbReference>
<keyword evidence="9 17" id="KW-0418">Kinase</keyword>
<evidence type="ECO:0000256" key="4">
    <source>
        <dbReference type="ARBA" id="ARBA00022475"/>
    </source>
</evidence>
<feature type="coiled-coil region" evidence="14">
    <location>
        <begin position="67"/>
        <end position="101"/>
    </location>
</feature>
<dbReference type="EMBL" id="JBHSEF010000009">
    <property type="protein sequence ID" value="MFC4353761.1"/>
    <property type="molecule type" value="Genomic_DNA"/>
</dbReference>
<dbReference type="InterPro" id="IPR050398">
    <property type="entry name" value="HssS/ArlS-like"/>
</dbReference>
<dbReference type="InterPro" id="IPR036890">
    <property type="entry name" value="HATPase_C_sf"/>
</dbReference>
<dbReference type="Proteomes" id="UP001595733">
    <property type="component" value="Unassembled WGS sequence"/>
</dbReference>
<keyword evidence="12" id="KW-0902">Two-component regulatory system</keyword>
<protein>
    <recommendedName>
        <fullName evidence="3">histidine kinase</fullName>
        <ecNumber evidence="3">2.7.13.3</ecNumber>
    </recommendedName>
</protein>
<dbReference type="PANTHER" id="PTHR45528">
    <property type="entry name" value="SENSOR HISTIDINE KINASE CPXA"/>
    <property type="match status" value="1"/>
</dbReference>
<evidence type="ECO:0000256" key="15">
    <source>
        <dbReference type="SAM" id="Phobius"/>
    </source>
</evidence>
<keyword evidence="18" id="KW-1185">Reference proteome</keyword>
<dbReference type="InterPro" id="IPR036097">
    <property type="entry name" value="HisK_dim/P_sf"/>
</dbReference>
<dbReference type="SUPFAM" id="SSF55874">
    <property type="entry name" value="ATPase domain of HSP90 chaperone/DNA topoisomerase II/histidine kinase"/>
    <property type="match status" value="1"/>
</dbReference>
<reference evidence="18" key="1">
    <citation type="journal article" date="2019" name="Int. J. Syst. Evol. Microbiol.">
        <title>The Global Catalogue of Microorganisms (GCM) 10K type strain sequencing project: providing services to taxonomists for standard genome sequencing and annotation.</title>
        <authorList>
            <consortium name="The Broad Institute Genomics Platform"/>
            <consortium name="The Broad Institute Genome Sequencing Center for Infectious Disease"/>
            <person name="Wu L."/>
            <person name="Ma J."/>
        </authorList>
    </citation>
    <scope>NUCLEOTIDE SEQUENCE [LARGE SCALE GENOMIC DNA]</scope>
    <source>
        <strain evidence="18">CCUG 50353</strain>
    </source>
</reference>
<dbReference type="PANTHER" id="PTHR45528:SF1">
    <property type="entry name" value="SENSOR HISTIDINE KINASE CPXA"/>
    <property type="match status" value="1"/>
</dbReference>
<evidence type="ECO:0000256" key="3">
    <source>
        <dbReference type="ARBA" id="ARBA00012438"/>
    </source>
</evidence>
<evidence type="ECO:0000256" key="14">
    <source>
        <dbReference type="SAM" id="Coils"/>
    </source>
</evidence>
<feature type="coiled-coil region" evidence="14">
    <location>
        <begin position="555"/>
        <end position="583"/>
    </location>
</feature>
<organism evidence="17 18">
    <name type="scientific">Chryseomicrobium palamuruense</name>
    <dbReference type="NCBI Taxonomy" id="682973"/>
    <lineage>
        <taxon>Bacteria</taxon>
        <taxon>Bacillati</taxon>
        <taxon>Bacillota</taxon>
        <taxon>Bacilli</taxon>
        <taxon>Bacillales</taxon>
        <taxon>Caryophanaceae</taxon>
        <taxon>Chryseomicrobium</taxon>
    </lineage>
</organism>
<evidence type="ECO:0000256" key="13">
    <source>
        <dbReference type="ARBA" id="ARBA00023136"/>
    </source>
</evidence>
<dbReference type="InterPro" id="IPR003594">
    <property type="entry name" value="HATPase_dom"/>
</dbReference>
<evidence type="ECO:0000259" key="16">
    <source>
        <dbReference type="PROSITE" id="PS50109"/>
    </source>
</evidence>
<dbReference type="Pfam" id="PF02518">
    <property type="entry name" value="HATPase_c"/>
    <property type="match status" value="1"/>
</dbReference>
<keyword evidence="7 15" id="KW-0812">Transmembrane</keyword>
<dbReference type="RefSeq" id="WP_378139480.1">
    <property type="nucleotide sequence ID" value="NZ_JBHSEF010000009.1"/>
</dbReference>
<feature type="domain" description="Histidine kinase" evidence="16">
    <location>
        <begin position="492"/>
        <end position="706"/>
    </location>
</feature>
<evidence type="ECO:0000256" key="11">
    <source>
        <dbReference type="ARBA" id="ARBA00022989"/>
    </source>
</evidence>
<dbReference type="SUPFAM" id="SSF47384">
    <property type="entry name" value="Homodimeric domain of signal transducing histidine kinase"/>
    <property type="match status" value="1"/>
</dbReference>
<dbReference type="CDD" id="cd00082">
    <property type="entry name" value="HisKA"/>
    <property type="match status" value="1"/>
</dbReference>
<accession>A0ABV8UT71</accession>
<dbReference type="EC" id="2.7.13.3" evidence="3"/>
<evidence type="ECO:0000256" key="7">
    <source>
        <dbReference type="ARBA" id="ARBA00022692"/>
    </source>
</evidence>
<evidence type="ECO:0000256" key="8">
    <source>
        <dbReference type="ARBA" id="ARBA00022741"/>
    </source>
</evidence>
<gene>
    <name evidence="17" type="ORF">ACFO0S_01610</name>
</gene>
<evidence type="ECO:0000256" key="9">
    <source>
        <dbReference type="ARBA" id="ARBA00022777"/>
    </source>
</evidence>
<keyword evidence="6" id="KW-0808">Transferase</keyword>
<evidence type="ECO:0000313" key="17">
    <source>
        <dbReference type="EMBL" id="MFC4353761.1"/>
    </source>
</evidence>
<keyword evidence="8" id="KW-0547">Nucleotide-binding</keyword>
<evidence type="ECO:0000313" key="18">
    <source>
        <dbReference type="Proteomes" id="UP001595733"/>
    </source>
</evidence>
<evidence type="ECO:0000256" key="6">
    <source>
        <dbReference type="ARBA" id="ARBA00022679"/>
    </source>
</evidence>
<feature type="transmembrane region" description="Helical" evidence="15">
    <location>
        <begin position="406"/>
        <end position="425"/>
    </location>
</feature>
<sequence length="707" mass="80399">MNTNKQWGKWIILGVLTLLILLTIHAWAGFSRELIGQEFRETDQFDHTVYYEIIEALPSMLVEPITKEELMEGYQVTESQIEEYRHRYGDLQSQLDSIRSKYQPVAGEELSEELQAERDRKLADIRRNFEDDEYVEEKLRTEWERKVDSYIVNLQRNQNRFSVQYPGIGYSLTNSATGETFDKNEGASNTYAVTYGEDGRWLQATRLDEYNDLNYEIADQVGSFNVSYSGTVYIPNSYIGPAIHEYKTRQLVFWIITVVGIAAAVLGFFLWRRWKTALLESDLFVPINRQAHEIRLVVAGALLFVSYFLTSEIARGIFYYYGFDDFTFFSAILTIGLLTAFLLYLVSIVTTIHTYSYKTSLLKRGLEGLRGLFLNRSLAWQAIIILVIVFFWGFGTLLTGMLGGLILVWIPCTLFIGIPALYFLFSRIAYLNRTMARTSLLTEGVTSEPFEIRGRSRLADHAKELNVIRDQLVMSQSSQVKSERLKSELITNVSHDLRTPLTSIITYTDLLKNPDLTEEQRAQYVDVLERKSARLKTLIEDLFDVSKMASGNIELQKAKVDIASLLQQAIAEQQEALEKQNLDVRVAIGSQPIHALVDGQKIWRVMDNLLINISKYAMPGTRVYVSLQDAGTEAVLTFKNVSQYELGDDTAELTERFKRGDQSRHTDGSGLGLAIAQSIVGLHGGQFDVSLDGDLFKVTLRLPKGAL</sequence>
<feature type="transmembrane region" description="Helical" evidence="15">
    <location>
        <begin position="251"/>
        <end position="271"/>
    </location>
</feature>
<comment type="caution">
    <text evidence="17">The sequence shown here is derived from an EMBL/GenBank/DDBJ whole genome shotgun (WGS) entry which is preliminary data.</text>
</comment>
<evidence type="ECO:0000256" key="10">
    <source>
        <dbReference type="ARBA" id="ARBA00022840"/>
    </source>
</evidence>
<keyword evidence="4" id="KW-1003">Cell membrane</keyword>
<keyword evidence="5" id="KW-0597">Phosphoprotein</keyword>
<comment type="subcellular location">
    <subcellularLocation>
        <location evidence="2">Cell membrane</location>
        <topology evidence="2">Multi-pass membrane protein</topology>
    </subcellularLocation>
</comment>